<comment type="caution">
    <text evidence="2">The sequence shown here is derived from an EMBL/GenBank/DDBJ whole genome shotgun (WGS) entry which is preliminary data.</text>
</comment>
<dbReference type="OrthoDB" id="3261136at2759"/>
<accession>A0A1Y1S4P0</accession>
<dbReference type="PANTHER" id="PTHR33273">
    <property type="entry name" value="DOMAIN-CONTAINING PROTEIN, PUTATIVE-RELATED"/>
    <property type="match status" value="1"/>
</dbReference>
<dbReference type="Gene3D" id="3.60.10.10">
    <property type="entry name" value="Endonuclease/exonuclease/phosphatase"/>
    <property type="match status" value="1"/>
</dbReference>
<name>A0A1Y1S4P0_9MICR</name>
<dbReference type="Proteomes" id="UP000192639">
    <property type="component" value="Unassembled WGS sequence"/>
</dbReference>
<proteinExistence type="predicted"/>
<dbReference type="GO" id="GO:0003824">
    <property type="term" value="F:catalytic activity"/>
    <property type="evidence" value="ECO:0007669"/>
    <property type="project" value="InterPro"/>
</dbReference>
<evidence type="ECO:0000313" key="3">
    <source>
        <dbReference type="Proteomes" id="UP000192639"/>
    </source>
</evidence>
<dbReference type="PANTHER" id="PTHR33273:SF4">
    <property type="entry name" value="ENDONUCLEASE_EXONUCLEASE_PHOSPHATASE DOMAIN-CONTAINING PROTEIN"/>
    <property type="match status" value="1"/>
</dbReference>
<feature type="domain" description="Endonuclease/exonuclease/phosphatase" evidence="1">
    <location>
        <begin position="59"/>
        <end position="172"/>
    </location>
</feature>
<evidence type="ECO:0000313" key="2">
    <source>
        <dbReference type="EMBL" id="ORD93096.1"/>
    </source>
</evidence>
<protein>
    <submittedName>
        <fullName evidence="2">RTJK</fullName>
    </submittedName>
</protein>
<dbReference type="InterPro" id="IPR005135">
    <property type="entry name" value="Endo/exonuclease/phosphatase"/>
</dbReference>
<dbReference type="VEuPathDB" id="MicrosporidiaDB:ECANGB1_1292"/>
<dbReference type="SUPFAM" id="SSF56219">
    <property type="entry name" value="DNase I-like"/>
    <property type="match status" value="1"/>
</dbReference>
<dbReference type="AlphaFoldDB" id="A0A1Y1S4P0"/>
<dbReference type="InterPro" id="IPR036691">
    <property type="entry name" value="Endo/exonu/phosph_ase_sf"/>
</dbReference>
<organism evidence="2 3">
    <name type="scientific">Enterospora canceri</name>
    <dbReference type="NCBI Taxonomy" id="1081671"/>
    <lineage>
        <taxon>Eukaryota</taxon>
        <taxon>Fungi</taxon>
        <taxon>Fungi incertae sedis</taxon>
        <taxon>Microsporidia</taxon>
        <taxon>Enterocytozoonidae</taxon>
        <taxon>Enterospora</taxon>
    </lineage>
</organism>
<keyword evidence="3" id="KW-1185">Reference proteome</keyword>
<dbReference type="Pfam" id="PF14529">
    <property type="entry name" value="Exo_endo_phos_2"/>
    <property type="match status" value="1"/>
</dbReference>
<gene>
    <name evidence="2" type="primary">RTJK</name>
    <name evidence="2" type="ORF">ECANGB1_1292</name>
</gene>
<evidence type="ECO:0000259" key="1">
    <source>
        <dbReference type="Pfam" id="PF14529"/>
    </source>
</evidence>
<sequence length="391" mass="43451">MLEDHSDPSVLKHYHAYRRYDGHGVAVYIHKTLPHTEVTLDTTLEAVACRVKFNGTYLAICSLYLPSNTPIADDDLKSLFHQLPGNKLVLGDFNAHHQQWGSERSSARGEQIVNILLQTNLCLLNNGCATRVDDRTGNATAIDLSLASPNMFSDFSWEVSDDAHGSDHLPICISYSRDVASIPPPPKFNFKRADWATFRVVADVDVSGEDTDTMVSNATHSILHAAEACIPKTSTIHTKHGVPWWTTDCRQALRERNRRYRYFSQQPSQANFMAYKKARAQARKVILQAKRGSFREFTASVSRTTPLGQVWNTVHILSGKKTTTPVTTLITNGVVTDTPQAIANTLARQFERASSSASFHPAFLPRKEAAEQTVPNFATGGVNTDYNSEFT</sequence>
<feature type="non-terminal residue" evidence="2">
    <location>
        <position position="391"/>
    </location>
</feature>
<dbReference type="EMBL" id="LWDP01000219">
    <property type="protein sequence ID" value="ORD93096.1"/>
    <property type="molecule type" value="Genomic_DNA"/>
</dbReference>
<reference evidence="2 3" key="1">
    <citation type="journal article" date="2017" name="Environ. Microbiol.">
        <title>Decay of the glycolytic pathway and adaptation to intranuclear parasitism within Enterocytozoonidae microsporidia.</title>
        <authorList>
            <person name="Wiredu Boakye D."/>
            <person name="Jaroenlak P."/>
            <person name="Prachumwat A."/>
            <person name="Williams T.A."/>
            <person name="Bateman K.S."/>
            <person name="Itsathitphaisarn O."/>
            <person name="Sritunyalucksana K."/>
            <person name="Paszkiewicz K.H."/>
            <person name="Moore K.A."/>
            <person name="Stentiford G.D."/>
            <person name="Williams B.A."/>
        </authorList>
    </citation>
    <scope>NUCLEOTIDE SEQUENCE [LARGE SCALE GENOMIC DNA]</scope>
    <source>
        <strain evidence="2 3">GB1</strain>
    </source>
</reference>